<dbReference type="NCBIfam" id="NF047705">
    <property type="entry name" value="slr1659_superfam"/>
    <property type="match status" value="1"/>
</dbReference>
<evidence type="ECO:0000313" key="2">
    <source>
        <dbReference type="EMBL" id="BAY83663.1"/>
    </source>
</evidence>
<proteinExistence type="predicted"/>
<keyword evidence="3" id="KW-1185">Reference proteome</keyword>
<dbReference type="AlphaFoldDB" id="A0A1Z4LR24"/>
<organism evidence="2 3">
    <name type="scientific">Calothrix parasitica NIES-267</name>
    <dbReference type="NCBI Taxonomy" id="1973488"/>
    <lineage>
        <taxon>Bacteria</taxon>
        <taxon>Bacillati</taxon>
        <taxon>Cyanobacteriota</taxon>
        <taxon>Cyanophyceae</taxon>
        <taxon>Nostocales</taxon>
        <taxon>Calotrichaceae</taxon>
        <taxon>Calothrix</taxon>
    </lineage>
</organism>
<accession>A0A1Z4LR24</accession>
<evidence type="ECO:0000259" key="1">
    <source>
        <dbReference type="PROSITE" id="PS50801"/>
    </source>
</evidence>
<dbReference type="InterPro" id="IPR002645">
    <property type="entry name" value="STAS_dom"/>
</dbReference>
<protein>
    <recommendedName>
        <fullName evidence="1">STAS domain-containing protein</fullName>
    </recommendedName>
</protein>
<dbReference type="SUPFAM" id="SSF52091">
    <property type="entry name" value="SpoIIaa-like"/>
    <property type="match status" value="1"/>
</dbReference>
<dbReference type="InterPro" id="IPR036513">
    <property type="entry name" value="STAS_dom_sf"/>
</dbReference>
<dbReference type="Gene3D" id="3.30.750.24">
    <property type="entry name" value="STAS domain"/>
    <property type="match status" value="1"/>
</dbReference>
<reference evidence="2 3" key="1">
    <citation type="submission" date="2017-06" db="EMBL/GenBank/DDBJ databases">
        <title>Genome sequencing of cyanobaciteial culture collection at National Institute for Environmental Studies (NIES).</title>
        <authorList>
            <person name="Hirose Y."/>
            <person name="Shimura Y."/>
            <person name="Fujisawa T."/>
            <person name="Nakamura Y."/>
            <person name="Kawachi M."/>
        </authorList>
    </citation>
    <scope>NUCLEOTIDE SEQUENCE [LARGE SCALE GENOMIC DNA]</scope>
    <source>
        <strain evidence="2 3">NIES-267</strain>
    </source>
</reference>
<dbReference type="EMBL" id="AP018227">
    <property type="protein sequence ID" value="BAY83663.1"/>
    <property type="molecule type" value="Genomic_DNA"/>
</dbReference>
<feature type="domain" description="STAS" evidence="1">
    <location>
        <begin position="25"/>
        <end position="114"/>
    </location>
</feature>
<dbReference type="OrthoDB" id="9805711at2"/>
<dbReference type="PROSITE" id="PS50801">
    <property type="entry name" value="STAS"/>
    <property type="match status" value="1"/>
</dbReference>
<sequence length="114" mass="12759">MQVKGDNYNVWYDKNNGAINFDGALRLTGMQDYAPILKLLNEIASTEPPNMVLNLQSLEFLNSSGISMLSKFVIGMRKKKSIQMKILGSNSIPWQGKSLKNLQRLMPGLTLDIV</sequence>
<gene>
    <name evidence="2" type="ORF">NIES267_31540</name>
</gene>
<dbReference type="Proteomes" id="UP000218418">
    <property type="component" value="Chromosome"/>
</dbReference>
<name>A0A1Z4LR24_9CYAN</name>
<evidence type="ECO:0000313" key="3">
    <source>
        <dbReference type="Proteomes" id="UP000218418"/>
    </source>
</evidence>